<dbReference type="InterPro" id="IPR007053">
    <property type="entry name" value="LRAT_dom"/>
</dbReference>
<dbReference type="RefSeq" id="XP_015276051.1">
    <property type="nucleotide sequence ID" value="XM_015420565.1"/>
</dbReference>
<keyword evidence="5" id="KW-0472">Membrane</keyword>
<sequence>MSDYYVEPKPGDLIEISRVGYKHWAIYVGAGYVIHLAPKDDLAQASVNSIMSIPSEKAVVKKELLWEIARSNACRVNNKYDRKYQPLPAGQIVQEAESLLGKEVNYRVASQNCEHFATWLRYGTARSDQVRETVASAVGMIGVGVILGLATLLGSLLLPSRHEEK</sequence>
<dbReference type="PROSITE" id="PS51934">
    <property type="entry name" value="LRAT"/>
    <property type="match status" value="1"/>
</dbReference>
<organism evidence="7 8">
    <name type="scientific">Gekko japonicus</name>
    <name type="common">Schlegel's Japanese gecko</name>
    <dbReference type="NCBI Taxonomy" id="146911"/>
    <lineage>
        <taxon>Eukaryota</taxon>
        <taxon>Metazoa</taxon>
        <taxon>Chordata</taxon>
        <taxon>Craniata</taxon>
        <taxon>Vertebrata</taxon>
        <taxon>Euteleostomi</taxon>
        <taxon>Lepidosauria</taxon>
        <taxon>Squamata</taxon>
        <taxon>Bifurcata</taxon>
        <taxon>Gekkota</taxon>
        <taxon>Gekkonidae</taxon>
        <taxon>Gekkoninae</taxon>
        <taxon>Gekko</taxon>
    </lineage>
</organism>
<keyword evidence="2" id="KW-0808">Transferase</keyword>
<evidence type="ECO:0000313" key="7">
    <source>
        <dbReference type="Proteomes" id="UP000694871"/>
    </source>
</evidence>
<evidence type="ECO:0000259" key="6">
    <source>
        <dbReference type="PROSITE" id="PS51934"/>
    </source>
</evidence>
<evidence type="ECO:0000256" key="5">
    <source>
        <dbReference type="SAM" id="Phobius"/>
    </source>
</evidence>
<evidence type="ECO:0000313" key="8">
    <source>
        <dbReference type="RefSeq" id="XP_015276051.1"/>
    </source>
</evidence>
<keyword evidence="7" id="KW-1185">Reference proteome</keyword>
<accession>A0ABM1KQR4</accession>
<keyword evidence="5" id="KW-0812">Transmembrane</keyword>
<feature type="transmembrane region" description="Helical" evidence="5">
    <location>
        <begin position="134"/>
        <end position="158"/>
    </location>
</feature>
<reference evidence="8" key="1">
    <citation type="submission" date="2025-08" db="UniProtKB">
        <authorList>
            <consortium name="RefSeq"/>
        </authorList>
    </citation>
    <scope>IDENTIFICATION</scope>
</reference>
<dbReference type="PANTHER" id="PTHR13943">
    <property type="entry name" value="HRAS-LIKE SUPPRESSOR - RELATED"/>
    <property type="match status" value="1"/>
</dbReference>
<feature type="domain" description="LRAT" evidence="6">
    <location>
        <begin position="13"/>
        <end position="129"/>
    </location>
</feature>
<keyword evidence="3" id="KW-0378">Hydrolase</keyword>
<proteinExistence type="inferred from homology"/>
<keyword evidence="5" id="KW-1133">Transmembrane helix</keyword>
<comment type="similarity">
    <text evidence="1">Belongs to the H-rev107 family.</text>
</comment>
<dbReference type="Pfam" id="PF04970">
    <property type="entry name" value="LRAT"/>
    <property type="match status" value="1"/>
</dbReference>
<dbReference type="InterPro" id="IPR051496">
    <property type="entry name" value="H-rev107_PLA/AT"/>
</dbReference>
<evidence type="ECO:0000256" key="1">
    <source>
        <dbReference type="ARBA" id="ARBA00007824"/>
    </source>
</evidence>
<dbReference type="GeneID" id="107118257"/>
<evidence type="ECO:0000256" key="4">
    <source>
        <dbReference type="ARBA" id="ARBA00023098"/>
    </source>
</evidence>
<dbReference type="PANTHER" id="PTHR13943:SF31">
    <property type="entry name" value="PHOSPHOLIPASE A AND ACYLTRANSFERASE 3"/>
    <property type="match status" value="1"/>
</dbReference>
<gene>
    <name evidence="8" type="primary">LOC107118257</name>
</gene>
<evidence type="ECO:0000256" key="3">
    <source>
        <dbReference type="ARBA" id="ARBA00022801"/>
    </source>
</evidence>
<protein>
    <submittedName>
        <fullName evidence="8">HRAS-like suppressor 3</fullName>
    </submittedName>
</protein>
<evidence type="ECO:0000256" key="2">
    <source>
        <dbReference type="ARBA" id="ARBA00022679"/>
    </source>
</evidence>
<name>A0ABM1KQR4_GEKJA</name>
<dbReference type="Proteomes" id="UP000694871">
    <property type="component" value="Unplaced"/>
</dbReference>
<dbReference type="Gene3D" id="3.90.1720.10">
    <property type="entry name" value="endopeptidase domain like (from Nostoc punctiforme)"/>
    <property type="match status" value="1"/>
</dbReference>
<keyword evidence="4" id="KW-0443">Lipid metabolism</keyword>